<comment type="pathway">
    <text evidence="2 15">Amino-acid biosynthesis; L-tryptophan biosynthesis; L-tryptophan from chorismate: step 1/5.</text>
</comment>
<evidence type="ECO:0000256" key="8">
    <source>
        <dbReference type="ARBA" id="ARBA00022723"/>
    </source>
</evidence>
<evidence type="ECO:0000259" key="17">
    <source>
        <dbReference type="Pfam" id="PF04715"/>
    </source>
</evidence>
<dbReference type="Pfam" id="PF04715">
    <property type="entry name" value="Anth_synt_I_N"/>
    <property type="match status" value="1"/>
</dbReference>
<keyword evidence="11 15" id="KW-0057">Aromatic amino acid biosynthesis</keyword>
<comment type="catalytic activity">
    <reaction evidence="14 15">
        <text>chorismate + L-glutamine = anthranilate + pyruvate + L-glutamate + H(+)</text>
        <dbReference type="Rhea" id="RHEA:21732"/>
        <dbReference type="ChEBI" id="CHEBI:15361"/>
        <dbReference type="ChEBI" id="CHEBI:15378"/>
        <dbReference type="ChEBI" id="CHEBI:16567"/>
        <dbReference type="ChEBI" id="CHEBI:29748"/>
        <dbReference type="ChEBI" id="CHEBI:29985"/>
        <dbReference type="ChEBI" id="CHEBI:58359"/>
        <dbReference type="EC" id="4.1.3.27"/>
    </reaction>
</comment>
<reference evidence="18" key="1">
    <citation type="submission" date="2019-12" db="EMBL/GenBank/DDBJ databases">
        <authorList>
            <person name="zhang j."/>
            <person name="sun C.M."/>
        </authorList>
    </citation>
    <scope>NUCLEOTIDE SEQUENCE</scope>
    <source>
        <strain evidence="18">NS-1</strain>
    </source>
</reference>
<dbReference type="Gene3D" id="3.60.120.10">
    <property type="entry name" value="Anthranilate synthase"/>
    <property type="match status" value="1"/>
</dbReference>
<comment type="subunit">
    <text evidence="4 15">Heterotetramer consisting of two non-identical subunits: a beta subunit (TrpG) and a large alpha subunit (TrpE).</text>
</comment>
<evidence type="ECO:0000256" key="2">
    <source>
        <dbReference type="ARBA" id="ARBA00004873"/>
    </source>
</evidence>
<evidence type="ECO:0000256" key="9">
    <source>
        <dbReference type="ARBA" id="ARBA00022822"/>
    </source>
</evidence>
<dbReference type="Pfam" id="PF00425">
    <property type="entry name" value="Chorismate_bind"/>
    <property type="match status" value="1"/>
</dbReference>
<dbReference type="InterPro" id="IPR005256">
    <property type="entry name" value="Anth_synth_I_PabB"/>
</dbReference>
<accession>A0A8A7KHG2</accession>
<evidence type="ECO:0000256" key="7">
    <source>
        <dbReference type="ARBA" id="ARBA00022605"/>
    </source>
</evidence>
<evidence type="ECO:0000256" key="4">
    <source>
        <dbReference type="ARBA" id="ARBA00011575"/>
    </source>
</evidence>
<dbReference type="GO" id="GO:0000162">
    <property type="term" value="P:L-tryptophan biosynthetic process"/>
    <property type="evidence" value="ECO:0007669"/>
    <property type="project" value="UniProtKB-UniPathway"/>
</dbReference>
<dbReference type="Proteomes" id="UP000665020">
    <property type="component" value="Chromosome"/>
</dbReference>
<organism evidence="18 19">
    <name type="scientific">Iocasia fonsfrigidae</name>
    <dbReference type="NCBI Taxonomy" id="2682810"/>
    <lineage>
        <taxon>Bacteria</taxon>
        <taxon>Bacillati</taxon>
        <taxon>Bacillota</taxon>
        <taxon>Clostridia</taxon>
        <taxon>Halanaerobiales</taxon>
        <taxon>Halanaerobiaceae</taxon>
        <taxon>Iocasia</taxon>
    </lineage>
</organism>
<evidence type="ECO:0000256" key="10">
    <source>
        <dbReference type="ARBA" id="ARBA00022842"/>
    </source>
</evidence>
<dbReference type="EMBL" id="CP046640">
    <property type="protein sequence ID" value="QTL99208.1"/>
    <property type="molecule type" value="Genomic_DNA"/>
</dbReference>
<protein>
    <recommendedName>
        <fullName evidence="6 15">Anthranilate synthase component 1</fullName>
        <ecNumber evidence="5 15">4.1.3.27</ecNumber>
    </recommendedName>
</protein>
<evidence type="ECO:0000256" key="11">
    <source>
        <dbReference type="ARBA" id="ARBA00023141"/>
    </source>
</evidence>
<proteinExistence type="inferred from homology"/>
<evidence type="ECO:0000313" key="18">
    <source>
        <dbReference type="EMBL" id="QTL99208.1"/>
    </source>
</evidence>
<dbReference type="NCBIfam" id="TIGR00564">
    <property type="entry name" value="trpE_most"/>
    <property type="match status" value="1"/>
</dbReference>
<evidence type="ECO:0000256" key="3">
    <source>
        <dbReference type="ARBA" id="ARBA00009562"/>
    </source>
</evidence>
<keyword evidence="10 15" id="KW-0460">Magnesium</keyword>
<keyword evidence="7 15" id="KW-0028">Amino-acid biosynthesis</keyword>
<evidence type="ECO:0000256" key="12">
    <source>
        <dbReference type="ARBA" id="ARBA00023239"/>
    </source>
</evidence>
<dbReference type="InterPro" id="IPR006805">
    <property type="entry name" value="Anth_synth_I_N"/>
</dbReference>
<evidence type="ECO:0000256" key="15">
    <source>
        <dbReference type="RuleBase" id="RU364045"/>
    </source>
</evidence>
<comment type="cofactor">
    <cofactor evidence="1 15">
        <name>Mg(2+)</name>
        <dbReference type="ChEBI" id="CHEBI:18420"/>
    </cofactor>
</comment>
<feature type="domain" description="Anthranilate synthase component I N-terminal" evidence="17">
    <location>
        <begin position="28"/>
        <end position="166"/>
    </location>
</feature>
<dbReference type="InterPro" id="IPR005801">
    <property type="entry name" value="ADC_synthase"/>
</dbReference>
<dbReference type="PANTHER" id="PTHR11236:SF48">
    <property type="entry name" value="ISOCHORISMATE SYNTHASE MENF"/>
    <property type="match status" value="1"/>
</dbReference>
<feature type="domain" description="Chorismate-utilising enzyme C-terminal" evidence="16">
    <location>
        <begin position="223"/>
        <end position="476"/>
    </location>
</feature>
<dbReference type="GO" id="GO:0046872">
    <property type="term" value="F:metal ion binding"/>
    <property type="evidence" value="ECO:0007669"/>
    <property type="project" value="UniProtKB-KW"/>
</dbReference>
<name>A0A8A7KHG2_9FIRM</name>
<evidence type="ECO:0000256" key="14">
    <source>
        <dbReference type="ARBA" id="ARBA00047683"/>
    </source>
</evidence>
<sequence length="495" mass="56042">MYNLSFEEFMDLQGKGNLIPLYKEIVADTETPITAYLKLKEESSYLLESVEHGEFGRYSFLGLNCHALVSCKDQQLIIRDGQGNIIENYQTDNPLLSLKEILADYKVVETSGLPPFYGGAVGYLGYNCIKYFEEVPQQAIDDQKMPEMMFMISDTVLVFDHLYHSIKIVSNIKVDRGKEDYQEAVNKIEDISKKLNMTRLFETDKEPDINRKIGKNIKSNISKDDYINSVYRAKEYIEEGDIFQVVLSQRFEIPVKVPSFNIYRQLRRINPSPYMYYFDFAEFQIVGSSPELLVRVKDDKIENRPIAGTRKRGCDSAEDERLSLDLLADEKERAEHIMLVDLGRNDIGKVSRYGSVKAARLMDVEYYSHVMHMVSDLQGELKEGEDIYSALEACFPAGTVSGAPKIRAMEIIDQLEKTNRGPYAGTIAYFGYSGNLDSCIAIRTMVIKGGKAFIQAGGGIVADSNPEAEYQETINKAQALIKAIELAERGCRILS</sequence>
<dbReference type="GO" id="GO:0004049">
    <property type="term" value="F:anthranilate synthase activity"/>
    <property type="evidence" value="ECO:0007669"/>
    <property type="project" value="UniProtKB-EC"/>
</dbReference>
<comment type="similarity">
    <text evidence="3 15">Belongs to the anthranilate synthase component I family.</text>
</comment>
<evidence type="ECO:0000259" key="16">
    <source>
        <dbReference type="Pfam" id="PF00425"/>
    </source>
</evidence>
<dbReference type="EC" id="4.1.3.27" evidence="5 15"/>
<evidence type="ECO:0000313" key="19">
    <source>
        <dbReference type="Proteomes" id="UP000665020"/>
    </source>
</evidence>
<keyword evidence="8 15" id="KW-0479">Metal-binding</keyword>
<dbReference type="RefSeq" id="WP_230867599.1">
    <property type="nucleotide sequence ID" value="NZ_CP046640.1"/>
</dbReference>
<dbReference type="InterPro" id="IPR019999">
    <property type="entry name" value="Anth_synth_I-like"/>
</dbReference>
<dbReference type="AlphaFoldDB" id="A0A8A7KHG2"/>
<dbReference type="PANTHER" id="PTHR11236">
    <property type="entry name" value="AMINOBENZOATE/ANTHRANILATE SYNTHASE"/>
    <property type="match status" value="1"/>
</dbReference>
<keyword evidence="19" id="KW-1185">Reference proteome</keyword>
<keyword evidence="9 15" id="KW-0822">Tryptophan biosynthesis</keyword>
<comment type="function">
    <text evidence="13 15">Part of a heterotetrameric complex that catalyzes the two-step biosynthesis of anthranilate, an intermediate in the biosynthesis of L-tryptophan. In the first step, the glutamine-binding beta subunit (TrpG) of anthranilate synthase (AS) provides the glutamine amidotransferase activity which generates ammonia as a substrate that, along with chorismate, is used in the second step, catalyzed by the large alpha subunit of AS (TrpE) to produce anthranilate. In the absence of TrpG, TrpE can synthesize anthranilate directly from chorismate and high concentrations of ammonia.</text>
</comment>
<dbReference type="UniPathway" id="UPA00035">
    <property type="reaction ID" value="UER00040"/>
</dbReference>
<evidence type="ECO:0000256" key="13">
    <source>
        <dbReference type="ARBA" id="ARBA00025634"/>
    </source>
</evidence>
<evidence type="ECO:0000256" key="1">
    <source>
        <dbReference type="ARBA" id="ARBA00001946"/>
    </source>
</evidence>
<evidence type="ECO:0000256" key="5">
    <source>
        <dbReference type="ARBA" id="ARBA00012266"/>
    </source>
</evidence>
<dbReference type="SUPFAM" id="SSF56322">
    <property type="entry name" value="ADC synthase"/>
    <property type="match status" value="1"/>
</dbReference>
<dbReference type="InterPro" id="IPR015890">
    <property type="entry name" value="Chorismate_C"/>
</dbReference>
<dbReference type="KEGG" id="ifn:GM661_15210"/>
<evidence type="ECO:0000256" key="6">
    <source>
        <dbReference type="ARBA" id="ARBA00020653"/>
    </source>
</evidence>
<dbReference type="PRINTS" id="PR00095">
    <property type="entry name" value="ANTSNTHASEI"/>
</dbReference>
<keyword evidence="12 15" id="KW-0456">Lyase</keyword>
<gene>
    <name evidence="15 18" type="primary">trpE</name>
    <name evidence="18" type="ORF">GM661_15210</name>
</gene>